<dbReference type="Pfam" id="PF01370">
    <property type="entry name" value="Epimerase"/>
    <property type="match status" value="2"/>
</dbReference>
<evidence type="ECO:0000259" key="3">
    <source>
        <dbReference type="Pfam" id="PF01370"/>
    </source>
</evidence>
<comment type="caution">
    <text evidence="5">The sequence shown here is derived from an EMBL/GenBank/DDBJ whole genome shotgun (WGS) entry which is preliminary data.</text>
</comment>
<evidence type="ECO:0000313" key="4">
    <source>
        <dbReference type="EMBL" id="GBG38472.1"/>
    </source>
</evidence>
<comment type="similarity">
    <text evidence="1">Belongs to the NAD(P)-dependent epimerase/dehydratase family.</text>
</comment>
<dbReference type="Gene3D" id="3.40.50.720">
    <property type="entry name" value="NAD(P)-binding Rossmann-like Domain"/>
    <property type="match status" value="1"/>
</dbReference>
<dbReference type="Proteomes" id="UP000245060">
    <property type="component" value="Unassembled WGS sequence"/>
</dbReference>
<accession>A0AA37USN8</accession>
<protein>
    <submittedName>
        <fullName evidence="5">Epimerase/dehydratase</fullName>
    </submittedName>
</protein>
<dbReference type="PRINTS" id="PR01713">
    <property type="entry name" value="NUCEPIMERASE"/>
</dbReference>
<feature type="compositionally biased region" description="Basic and acidic residues" evidence="2">
    <location>
        <begin position="379"/>
        <end position="394"/>
    </location>
</feature>
<feature type="domain" description="NAD-dependent epimerase/dehydratase" evidence="3">
    <location>
        <begin position="22"/>
        <end position="153"/>
    </location>
</feature>
<sequence>MHVFVLPTLQTNGRRRPLTQSVLITGGAGFIGSALSRRLIKAGYDVAVLDVLHPQVHATGQAIDLPASVRLFTGDVTHAPDWDAVLRLFRPSQIVHLAAETGTAQSLSEATRHGSVNVVGTTQLLDALSRSGLVPDQLVLASSRAIYGEGAWQSGAQTFYPRPRSHAQLAAGIWDPQGPTGERAVPLASCADRTEPRPTNVYAATKLAQEHTLAAWTAAHDTNVSVLRLQNVYGPGQSLTNSYTGIVALFARLAREQHALEVYEDGRIVRDFVYIDDVVDALFASVQQPAAEQRCLDIGSGTPTTIHELAQTISAVCGAPEPVVVSKFRDGDVRAASCDIEPAKEALDWRPKWTLDDGLRELLEWIGQQYESPSTATDHTLESNRPVAEHAGRN</sequence>
<dbReference type="AlphaFoldDB" id="A0AA37USN8"/>
<reference evidence="5" key="3">
    <citation type="journal article" date="2022" name="Microbiol. Resour. Announc.">
        <title>Draft Genome Sequences of Eight Mycobacterium montefiorense Strains Isolated from Salamanders in Captivity.</title>
        <authorList>
            <person name="Komine T."/>
            <person name="Ihara H."/>
            <person name="Fukano H."/>
            <person name="Hoshino Y."/>
            <person name="Kurata O."/>
            <person name="Wada S."/>
        </authorList>
    </citation>
    <scope>NUCLEOTIDE SEQUENCE</scope>
    <source>
        <strain evidence="5">NJB18185</strain>
    </source>
</reference>
<evidence type="ECO:0000256" key="2">
    <source>
        <dbReference type="SAM" id="MobiDB-lite"/>
    </source>
</evidence>
<evidence type="ECO:0000313" key="6">
    <source>
        <dbReference type="Proteomes" id="UP000245060"/>
    </source>
</evidence>
<reference evidence="5" key="4">
    <citation type="submission" date="2022-04" db="EMBL/GenBank/DDBJ databases">
        <authorList>
            <person name="Komine T."/>
            <person name="Fukano H."/>
            <person name="Wada S."/>
        </authorList>
    </citation>
    <scope>NUCLEOTIDE SEQUENCE</scope>
    <source>
        <strain evidence="5">NJB18185</strain>
    </source>
</reference>
<dbReference type="EMBL" id="BQYH01000005">
    <property type="protein sequence ID" value="GKU70721.1"/>
    <property type="molecule type" value="Genomic_DNA"/>
</dbReference>
<feature type="region of interest" description="Disordered" evidence="2">
    <location>
        <begin position="373"/>
        <end position="394"/>
    </location>
</feature>
<dbReference type="EMBL" id="BFCH01000018">
    <property type="protein sequence ID" value="GBG38472.1"/>
    <property type="molecule type" value="Genomic_DNA"/>
</dbReference>
<evidence type="ECO:0000256" key="1">
    <source>
        <dbReference type="ARBA" id="ARBA00007637"/>
    </source>
</evidence>
<dbReference type="InterPro" id="IPR001509">
    <property type="entry name" value="Epimerase_deHydtase"/>
</dbReference>
<gene>
    <name evidence="4" type="ORF">MmonteBS_28440</name>
    <name evidence="5" type="ORF">NJB18185_04980</name>
</gene>
<keyword evidence="6" id="KW-1185">Reference proteome</keyword>
<organism evidence="5 7">
    <name type="scientific">Mycobacterium montefiorense</name>
    <dbReference type="NCBI Taxonomy" id="154654"/>
    <lineage>
        <taxon>Bacteria</taxon>
        <taxon>Bacillati</taxon>
        <taxon>Actinomycetota</taxon>
        <taxon>Actinomycetes</taxon>
        <taxon>Mycobacteriales</taxon>
        <taxon>Mycobacteriaceae</taxon>
        <taxon>Mycobacterium</taxon>
        <taxon>Mycobacterium simiae complex</taxon>
    </lineage>
</organism>
<dbReference type="SUPFAM" id="SSF51735">
    <property type="entry name" value="NAD(P)-binding Rossmann-fold domains"/>
    <property type="match status" value="1"/>
</dbReference>
<feature type="domain" description="NAD-dependent epimerase/dehydratase" evidence="3">
    <location>
        <begin position="191"/>
        <end position="292"/>
    </location>
</feature>
<reference evidence="4" key="1">
    <citation type="journal article" date="2018" name="Genome Announc.">
        <title>Draft Genome Sequence of Mycobacterium montefiorense Isolated from Japanese Black Salamander (Hynobius nigrescens).</title>
        <authorList>
            <person name="Fukano H."/>
            <person name="Yoshida M."/>
            <person name="Shimizu A."/>
            <person name="Iwao H."/>
            <person name="Katayama Y."/>
            <person name="Omatsu T."/>
            <person name="Mizutani T."/>
            <person name="Kurata O."/>
            <person name="Wada S."/>
            <person name="Hoshino Y."/>
        </authorList>
    </citation>
    <scope>NUCLEOTIDE SEQUENCE</scope>
    <source>
        <strain evidence="4">BS</strain>
    </source>
</reference>
<evidence type="ECO:0000313" key="7">
    <source>
        <dbReference type="Proteomes" id="UP001139505"/>
    </source>
</evidence>
<reference evidence="6" key="2">
    <citation type="submission" date="2018-04" db="EMBL/GenBank/DDBJ databases">
        <title>Draft genome sequence of Mycobacterium montefiorense isolated from Japanese black salamander.</title>
        <authorList>
            <person name="Fukano H."/>
            <person name="Yoshida M."/>
            <person name="Shimizu A."/>
            <person name="Iwao H."/>
            <person name="Kurata O."/>
            <person name="Katayama Y."/>
            <person name="Omatsu T."/>
            <person name="Mizutani T."/>
            <person name="Wada S."/>
            <person name="Hoshino Y."/>
        </authorList>
    </citation>
    <scope>NUCLEOTIDE SEQUENCE [LARGE SCALE GENOMIC DNA]</scope>
    <source>
        <strain evidence="6">BS</strain>
    </source>
</reference>
<proteinExistence type="inferred from homology"/>
<dbReference type="InterPro" id="IPR036291">
    <property type="entry name" value="NAD(P)-bd_dom_sf"/>
</dbReference>
<evidence type="ECO:0000313" key="5">
    <source>
        <dbReference type="EMBL" id="GKU70721.1"/>
    </source>
</evidence>
<dbReference type="PANTHER" id="PTHR43000">
    <property type="entry name" value="DTDP-D-GLUCOSE 4,6-DEHYDRATASE-RELATED"/>
    <property type="match status" value="1"/>
</dbReference>
<name>A0AA37USN8_9MYCO</name>
<dbReference type="Proteomes" id="UP001139505">
    <property type="component" value="Unassembled WGS sequence"/>
</dbReference>